<dbReference type="PRINTS" id="PR00039">
    <property type="entry name" value="HTHLYSR"/>
</dbReference>
<feature type="domain" description="HTH lysR-type" evidence="5">
    <location>
        <begin position="11"/>
        <end position="68"/>
    </location>
</feature>
<dbReference type="PANTHER" id="PTHR30537:SF74">
    <property type="entry name" value="HTH-TYPE TRANSCRIPTIONAL REGULATOR TRPI"/>
    <property type="match status" value="1"/>
</dbReference>
<evidence type="ECO:0000256" key="1">
    <source>
        <dbReference type="ARBA" id="ARBA00009437"/>
    </source>
</evidence>
<dbReference type="SUPFAM" id="SSF46785">
    <property type="entry name" value="Winged helix' DNA-binding domain"/>
    <property type="match status" value="1"/>
</dbReference>
<sequence>MLIPKRSLENLPLEWIRAFEAAGRNGSFSAAAQETGLTQSAVSQRIGNLEHRLGTQLFLRGARGVVLTVDGEAWLPYVSNALRTLQQSSEELFGVKRNHLTVSASASVIELWIGQRLQTLLAADQTQYSFKTMVLSADSALQEDFVRIRYGAGDWPYPFKAPLFQEVISPVAAPSLIQDVQHWQTLPRIALSGPRAGWQEWVQQTGDPATPVPRLRYDSLSAALAAARAGLGVVLASLPLCANDLATGQLVRLSPHELVLTQTYWLLAPEGTITTRQWDALRQALVDQTPAHSQARLR</sequence>
<evidence type="ECO:0000256" key="2">
    <source>
        <dbReference type="ARBA" id="ARBA00023015"/>
    </source>
</evidence>
<gene>
    <name evidence="6" type="ORF">KDW95_08535</name>
</gene>
<dbReference type="SUPFAM" id="SSF53850">
    <property type="entry name" value="Periplasmic binding protein-like II"/>
    <property type="match status" value="1"/>
</dbReference>
<dbReference type="PROSITE" id="PS50931">
    <property type="entry name" value="HTH_LYSR"/>
    <property type="match status" value="1"/>
</dbReference>
<dbReference type="PANTHER" id="PTHR30537">
    <property type="entry name" value="HTH-TYPE TRANSCRIPTIONAL REGULATOR"/>
    <property type="match status" value="1"/>
</dbReference>
<keyword evidence="7" id="KW-1185">Reference proteome</keyword>
<evidence type="ECO:0000313" key="7">
    <source>
        <dbReference type="Proteomes" id="UP001058461"/>
    </source>
</evidence>
<name>A0ABY5HR66_9GAMM</name>
<keyword evidence="2" id="KW-0805">Transcription regulation</keyword>
<dbReference type="InterPro" id="IPR036388">
    <property type="entry name" value="WH-like_DNA-bd_sf"/>
</dbReference>
<dbReference type="InterPro" id="IPR058163">
    <property type="entry name" value="LysR-type_TF_proteobact-type"/>
</dbReference>
<keyword evidence="3" id="KW-0238">DNA-binding</keyword>
<dbReference type="Pfam" id="PF03466">
    <property type="entry name" value="LysR_substrate"/>
    <property type="match status" value="1"/>
</dbReference>
<dbReference type="Gene3D" id="3.40.190.10">
    <property type="entry name" value="Periplasmic binding protein-like II"/>
    <property type="match status" value="2"/>
</dbReference>
<evidence type="ECO:0000313" key="6">
    <source>
        <dbReference type="EMBL" id="UTW13670.1"/>
    </source>
</evidence>
<proteinExistence type="inferred from homology"/>
<accession>A0ABY5HR66</accession>
<keyword evidence="4" id="KW-0804">Transcription</keyword>
<protein>
    <submittedName>
        <fullName evidence="6">LysR family transcriptional regulator</fullName>
    </submittedName>
</protein>
<evidence type="ECO:0000256" key="4">
    <source>
        <dbReference type="ARBA" id="ARBA00023163"/>
    </source>
</evidence>
<dbReference type="InterPro" id="IPR005119">
    <property type="entry name" value="LysR_subst-bd"/>
</dbReference>
<evidence type="ECO:0000256" key="3">
    <source>
        <dbReference type="ARBA" id="ARBA00023125"/>
    </source>
</evidence>
<dbReference type="InterPro" id="IPR000847">
    <property type="entry name" value="LysR_HTH_N"/>
</dbReference>
<dbReference type="InterPro" id="IPR036390">
    <property type="entry name" value="WH_DNA-bd_sf"/>
</dbReference>
<comment type="similarity">
    <text evidence="1">Belongs to the LysR transcriptional regulatory family.</text>
</comment>
<dbReference type="Pfam" id="PF00126">
    <property type="entry name" value="HTH_1"/>
    <property type="match status" value="1"/>
</dbReference>
<dbReference type="Gene3D" id="1.10.10.10">
    <property type="entry name" value="Winged helix-like DNA-binding domain superfamily/Winged helix DNA-binding domain"/>
    <property type="match status" value="1"/>
</dbReference>
<organism evidence="6 7">
    <name type="scientific">Marinobacterium rhizophilum</name>
    <dbReference type="NCBI Taxonomy" id="420402"/>
    <lineage>
        <taxon>Bacteria</taxon>
        <taxon>Pseudomonadati</taxon>
        <taxon>Pseudomonadota</taxon>
        <taxon>Gammaproteobacteria</taxon>
        <taxon>Oceanospirillales</taxon>
        <taxon>Oceanospirillaceae</taxon>
        <taxon>Marinobacterium</taxon>
    </lineage>
</organism>
<dbReference type="Proteomes" id="UP001058461">
    <property type="component" value="Chromosome"/>
</dbReference>
<dbReference type="EMBL" id="CP073347">
    <property type="protein sequence ID" value="UTW13670.1"/>
    <property type="molecule type" value="Genomic_DNA"/>
</dbReference>
<reference evidence="6" key="1">
    <citation type="submission" date="2021-04" db="EMBL/GenBank/DDBJ databases">
        <title>Oceanospirillales bacteria with DddD are important DMSP degraders in coastal seawater.</title>
        <authorList>
            <person name="Liu J."/>
        </authorList>
    </citation>
    <scope>NUCLEOTIDE SEQUENCE</scope>
    <source>
        <strain evidence="6">D13-1</strain>
    </source>
</reference>
<evidence type="ECO:0000259" key="5">
    <source>
        <dbReference type="PROSITE" id="PS50931"/>
    </source>
</evidence>
<dbReference type="RefSeq" id="WP_255855861.1">
    <property type="nucleotide sequence ID" value="NZ_CP073347.1"/>
</dbReference>